<feature type="domain" description="SF4 helicase" evidence="13">
    <location>
        <begin position="162"/>
        <end position="431"/>
    </location>
</feature>
<dbReference type="GO" id="GO:0005829">
    <property type="term" value="C:cytosol"/>
    <property type="evidence" value="ECO:0007669"/>
    <property type="project" value="TreeGrafter"/>
</dbReference>
<dbReference type="InterPro" id="IPR016136">
    <property type="entry name" value="DNA_helicase_N/primase_C"/>
</dbReference>
<dbReference type="InterPro" id="IPR007694">
    <property type="entry name" value="DNA_helicase_DnaB-like_C"/>
</dbReference>
<evidence type="ECO:0000256" key="8">
    <source>
        <dbReference type="ARBA" id="ARBA00023125"/>
    </source>
</evidence>
<evidence type="ECO:0000256" key="5">
    <source>
        <dbReference type="ARBA" id="ARBA00022801"/>
    </source>
</evidence>
<evidence type="ECO:0000256" key="10">
    <source>
        <dbReference type="ARBA" id="ARBA00048954"/>
    </source>
</evidence>
<comment type="similarity">
    <text evidence="1 12">Belongs to the helicase family. DnaB subfamily.</text>
</comment>
<dbReference type="FunFam" id="3.40.50.300:FF:000351">
    <property type="entry name" value="Replicative DNA helicase"/>
    <property type="match status" value="1"/>
</dbReference>
<evidence type="ECO:0000256" key="2">
    <source>
        <dbReference type="ARBA" id="ARBA00022515"/>
    </source>
</evidence>
<evidence type="ECO:0000256" key="7">
    <source>
        <dbReference type="ARBA" id="ARBA00022840"/>
    </source>
</evidence>
<dbReference type="InterPro" id="IPR027417">
    <property type="entry name" value="P-loop_NTPase"/>
</dbReference>
<dbReference type="GO" id="GO:0043139">
    <property type="term" value="F:5'-3' DNA helicase activity"/>
    <property type="evidence" value="ECO:0007669"/>
    <property type="project" value="UniProtKB-EC"/>
</dbReference>
<accession>A0A917EPY7</accession>
<comment type="caution">
    <text evidence="14">The sequence shown here is derived from an EMBL/GenBank/DDBJ whole genome shotgun (WGS) entry which is preliminary data.</text>
</comment>
<keyword evidence="15" id="KW-1185">Reference proteome</keyword>
<keyword evidence="7 12" id="KW-0067">ATP-binding</keyword>
<evidence type="ECO:0000256" key="6">
    <source>
        <dbReference type="ARBA" id="ARBA00022806"/>
    </source>
</evidence>
<dbReference type="EMBL" id="BMFK01000001">
    <property type="protein sequence ID" value="GGE64456.1"/>
    <property type="molecule type" value="Genomic_DNA"/>
</dbReference>
<dbReference type="Proteomes" id="UP000605259">
    <property type="component" value="Unassembled WGS sequence"/>
</dbReference>
<keyword evidence="6 12" id="KW-0347">Helicase</keyword>
<dbReference type="EC" id="5.6.2.3" evidence="11 12"/>
<dbReference type="InterPro" id="IPR036185">
    <property type="entry name" value="DNA_heli_DnaB-like_N_sf"/>
</dbReference>
<dbReference type="NCBIfam" id="TIGR00665">
    <property type="entry name" value="DnaB"/>
    <property type="match status" value="1"/>
</dbReference>
<dbReference type="PROSITE" id="PS51199">
    <property type="entry name" value="SF4_HELICASE"/>
    <property type="match status" value="1"/>
</dbReference>
<evidence type="ECO:0000256" key="12">
    <source>
        <dbReference type="RuleBase" id="RU362085"/>
    </source>
</evidence>
<reference evidence="14" key="1">
    <citation type="journal article" date="2014" name="Int. J. Syst. Evol. Microbiol.">
        <title>Complete genome sequence of Corynebacterium casei LMG S-19264T (=DSM 44701T), isolated from a smear-ripened cheese.</title>
        <authorList>
            <consortium name="US DOE Joint Genome Institute (JGI-PGF)"/>
            <person name="Walter F."/>
            <person name="Albersmeier A."/>
            <person name="Kalinowski J."/>
            <person name="Ruckert C."/>
        </authorList>
    </citation>
    <scope>NUCLEOTIDE SEQUENCE</scope>
    <source>
        <strain evidence="14">CGMCC 1.12698</strain>
    </source>
</reference>
<dbReference type="InterPro" id="IPR007693">
    <property type="entry name" value="DNA_helicase_DnaB-like_N"/>
</dbReference>
<dbReference type="AlphaFoldDB" id="A0A917EPY7"/>
<evidence type="ECO:0000256" key="3">
    <source>
        <dbReference type="ARBA" id="ARBA00022705"/>
    </source>
</evidence>
<keyword evidence="9" id="KW-0413">Isomerase</keyword>
<dbReference type="InterPro" id="IPR007692">
    <property type="entry name" value="DNA_helicase_DnaB"/>
</dbReference>
<dbReference type="SUPFAM" id="SSF52540">
    <property type="entry name" value="P-loop containing nucleoside triphosphate hydrolases"/>
    <property type="match status" value="1"/>
</dbReference>
<evidence type="ECO:0000256" key="1">
    <source>
        <dbReference type="ARBA" id="ARBA00008428"/>
    </source>
</evidence>
<dbReference type="GO" id="GO:1990077">
    <property type="term" value="C:primosome complex"/>
    <property type="evidence" value="ECO:0007669"/>
    <property type="project" value="UniProtKB-UniRule"/>
</dbReference>
<dbReference type="GO" id="GO:0016787">
    <property type="term" value="F:hydrolase activity"/>
    <property type="evidence" value="ECO:0007669"/>
    <property type="project" value="UniProtKB-KW"/>
</dbReference>
<keyword evidence="5 12" id="KW-0378">Hydrolase</keyword>
<reference evidence="14" key="2">
    <citation type="submission" date="2020-09" db="EMBL/GenBank/DDBJ databases">
        <authorList>
            <person name="Sun Q."/>
            <person name="Zhou Y."/>
        </authorList>
    </citation>
    <scope>NUCLEOTIDE SEQUENCE</scope>
    <source>
        <strain evidence="14">CGMCC 1.12698</strain>
    </source>
</reference>
<dbReference type="SUPFAM" id="SSF48024">
    <property type="entry name" value="N-terminal domain of DnaB helicase"/>
    <property type="match status" value="1"/>
</dbReference>
<evidence type="ECO:0000256" key="9">
    <source>
        <dbReference type="ARBA" id="ARBA00023235"/>
    </source>
</evidence>
<keyword evidence="8 12" id="KW-0238">DNA-binding</keyword>
<organism evidence="14 15">
    <name type="scientific">Priestia taiwanensis</name>
    <dbReference type="NCBI Taxonomy" id="1347902"/>
    <lineage>
        <taxon>Bacteria</taxon>
        <taxon>Bacillati</taxon>
        <taxon>Bacillota</taxon>
        <taxon>Bacilli</taxon>
        <taxon>Bacillales</taxon>
        <taxon>Bacillaceae</taxon>
        <taxon>Priestia</taxon>
    </lineage>
</organism>
<dbReference type="GO" id="GO:0003677">
    <property type="term" value="F:DNA binding"/>
    <property type="evidence" value="ECO:0007669"/>
    <property type="project" value="UniProtKB-UniRule"/>
</dbReference>
<dbReference type="GO" id="GO:0005524">
    <property type="term" value="F:ATP binding"/>
    <property type="evidence" value="ECO:0007669"/>
    <property type="project" value="UniProtKB-UniRule"/>
</dbReference>
<gene>
    <name evidence="14" type="primary">dnaB</name>
    <name evidence="14" type="ORF">GCM10007140_13340</name>
</gene>
<proteinExistence type="inferred from homology"/>
<evidence type="ECO:0000259" key="13">
    <source>
        <dbReference type="PROSITE" id="PS51199"/>
    </source>
</evidence>
<dbReference type="CDD" id="cd00984">
    <property type="entry name" value="DnaB_C"/>
    <property type="match status" value="1"/>
</dbReference>
<dbReference type="Gene3D" id="1.10.860.10">
    <property type="entry name" value="DNAb Helicase, Chain A"/>
    <property type="match status" value="1"/>
</dbReference>
<dbReference type="Gene3D" id="3.40.50.300">
    <property type="entry name" value="P-loop containing nucleotide triphosphate hydrolases"/>
    <property type="match status" value="1"/>
</dbReference>
<comment type="catalytic activity">
    <reaction evidence="10 12">
        <text>ATP + H2O = ADP + phosphate + H(+)</text>
        <dbReference type="Rhea" id="RHEA:13065"/>
        <dbReference type="ChEBI" id="CHEBI:15377"/>
        <dbReference type="ChEBI" id="CHEBI:15378"/>
        <dbReference type="ChEBI" id="CHEBI:30616"/>
        <dbReference type="ChEBI" id="CHEBI:43474"/>
        <dbReference type="ChEBI" id="CHEBI:456216"/>
        <dbReference type="EC" id="5.6.2.3"/>
    </reaction>
</comment>
<dbReference type="GO" id="GO:0006269">
    <property type="term" value="P:DNA replication, synthesis of primer"/>
    <property type="evidence" value="ECO:0007669"/>
    <property type="project" value="UniProtKB-UniRule"/>
</dbReference>
<evidence type="ECO:0000256" key="4">
    <source>
        <dbReference type="ARBA" id="ARBA00022741"/>
    </source>
</evidence>
<keyword evidence="2 12" id="KW-0639">Primosome</keyword>
<name>A0A917EPY7_9BACI</name>
<keyword evidence="4 12" id="KW-0547">Nucleotide-binding</keyword>
<comment type="function">
    <text evidence="12">The main replicative DNA helicase, it participates in initiation and elongation during chromosome replication. Travels ahead of the DNA replisome, separating dsDNA into templates for DNA synthesis. A processive ATP-dependent 5'-3' DNA helicase it has DNA-dependent ATPase activity.</text>
</comment>
<evidence type="ECO:0000256" key="11">
    <source>
        <dbReference type="NCBIfam" id="TIGR00665"/>
    </source>
</evidence>
<dbReference type="Pfam" id="PF00772">
    <property type="entry name" value="DnaB"/>
    <property type="match status" value="1"/>
</dbReference>
<protein>
    <recommendedName>
        <fullName evidence="11 12">Replicative DNA helicase</fullName>
        <ecNumber evidence="11 12">5.6.2.3</ecNumber>
    </recommendedName>
</protein>
<sequence>MMEDPIYFAEESVLGCILCDGDLMKDTLLMPQHFYLTEHQMIFAKMRDIEGNNKKIDLVSLMIELGDNLANIGGSEYLNKLTFQVPSTANFQFYVETVLDGWKHREAIKLTSKLQRHLQQQHDLSMIHQMTSELLDLSEIGIAADFHLNEKLVDLYEEMQREKGELTGINTGYKELNNMTDGFQEQDFIVIGARPSVGKTAFALNIASAAAQSNLAVGIFSLEMASEQLLKRISSSIGNINGMKMKNPRRYFSVEDWQIFSEVIARINEWKLEIWDKPSVTISEMYAQVRRFKRKHQDKQCLIIIDYLQLITGDKKHSGNRIQEISEISRKLKMMARELNVCVVALSQLSRNIESRQDKRPKLSDLRESGQIEQDADVIAFLYRDNYSNMNGNDTNIVEVILAKQRNGPVGTVKLLFIKEINKFVNLEEGLRGKRGA</sequence>
<dbReference type="Pfam" id="PF03796">
    <property type="entry name" value="DnaB_C"/>
    <property type="match status" value="1"/>
</dbReference>
<dbReference type="PANTHER" id="PTHR30153:SF2">
    <property type="entry name" value="REPLICATIVE DNA HELICASE"/>
    <property type="match status" value="1"/>
</dbReference>
<keyword evidence="3 12" id="KW-0235">DNA replication</keyword>
<dbReference type="PANTHER" id="PTHR30153">
    <property type="entry name" value="REPLICATIVE DNA HELICASE DNAB"/>
    <property type="match status" value="1"/>
</dbReference>
<evidence type="ECO:0000313" key="14">
    <source>
        <dbReference type="EMBL" id="GGE64456.1"/>
    </source>
</evidence>
<evidence type="ECO:0000313" key="15">
    <source>
        <dbReference type="Proteomes" id="UP000605259"/>
    </source>
</evidence>